<dbReference type="InterPro" id="IPR058650">
    <property type="entry name" value="Msy1/2-like"/>
</dbReference>
<dbReference type="GO" id="GO:0005509">
    <property type="term" value="F:calcium ion binding"/>
    <property type="evidence" value="ECO:0007669"/>
    <property type="project" value="InterPro"/>
</dbReference>
<feature type="region of interest" description="Disordered" evidence="1">
    <location>
        <begin position="679"/>
        <end position="932"/>
    </location>
</feature>
<dbReference type="Proteomes" id="UP000038010">
    <property type="component" value="Unassembled WGS sequence"/>
</dbReference>
<gene>
    <name evidence="4" type="ORF">AB675_7142</name>
</gene>
<name>A0A0N1HYL6_9EURO</name>
<dbReference type="GO" id="GO:0005262">
    <property type="term" value="F:calcium channel activity"/>
    <property type="evidence" value="ECO:0007669"/>
    <property type="project" value="TreeGrafter"/>
</dbReference>
<dbReference type="AlphaFoldDB" id="A0A0N1HYL6"/>
<dbReference type="InterPro" id="IPR002048">
    <property type="entry name" value="EF_hand_dom"/>
</dbReference>
<reference evidence="4 5" key="1">
    <citation type="submission" date="2015-06" db="EMBL/GenBank/DDBJ databases">
        <title>Draft genome of the ant-associated black yeast Phialophora attae CBS 131958.</title>
        <authorList>
            <person name="Moreno L.F."/>
            <person name="Stielow B.J."/>
            <person name="de Hoog S."/>
            <person name="Vicente V.A."/>
            <person name="Weiss V.A."/>
            <person name="de Vries M."/>
            <person name="Cruz L.M."/>
            <person name="Souza E.M."/>
        </authorList>
    </citation>
    <scope>NUCLEOTIDE SEQUENCE [LARGE SCALE GENOMIC DNA]</scope>
    <source>
        <strain evidence="4 5">CBS 131958</strain>
    </source>
</reference>
<dbReference type="GeneID" id="28739369"/>
<dbReference type="Pfam" id="PF25886">
    <property type="entry name" value="Msy1"/>
    <property type="match status" value="1"/>
</dbReference>
<keyword evidence="2" id="KW-1133">Transmembrane helix</keyword>
<dbReference type="InterPro" id="IPR006685">
    <property type="entry name" value="MscS_channel_2nd"/>
</dbReference>
<evidence type="ECO:0000313" key="4">
    <source>
        <dbReference type="EMBL" id="KPI43574.1"/>
    </source>
</evidence>
<evidence type="ECO:0000259" key="3">
    <source>
        <dbReference type="PROSITE" id="PS50222"/>
    </source>
</evidence>
<protein>
    <submittedName>
        <fullName evidence="4">Putative MscS family protein C2C4.17c</fullName>
    </submittedName>
</protein>
<dbReference type="PANTHER" id="PTHR31323">
    <property type="entry name" value="MECHANOSENSITIVE ION CHANNEL PROTEIN MSY2"/>
    <property type="match status" value="1"/>
</dbReference>
<dbReference type="InterPro" id="IPR010920">
    <property type="entry name" value="LSM_dom_sf"/>
</dbReference>
<evidence type="ECO:0000313" key="5">
    <source>
        <dbReference type="Proteomes" id="UP000038010"/>
    </source>
</evidence>
<dbReference type="PROSITE" id="PS00018">
    <property type="entry name" value="EF_HAND_1"/>
    <property type="match status" value="1"/>
</dbReference>
<accession>A0A0N1HYL6</accession>
<feature type="compositionally biased region" description="Polar residues" evidence="1">
    <location>
        <begin position="16"/>
        <end position="37"/>
    </location>
</feature>
<proteinExistence type="predicted"/>
<feature type="compositionally biased region" description="Basic and acidic residues" evidence="1">
    <location>
        <begin position="681"/>
        <end position="698"/>
    </location>
</feature>
<feature type="compositionally biased region" description="Polar residues" evidence="1">
    <location>
        <begin position="711"/>
        <end position="720"/>
    </location>
</feature>
<feature type="transmembrane region" description="Helical" evidence="2">
    <location>
        <begin position="185"/>
        <end position="206"/>
    </location>
</feature>
<keyword evidence="5" id="KW-1185">Reference proteome</keyword>
<feature type="transmembrane region" description="Helical" evidence="2">
    <location>
        <begin position="218"/>
        <end position="237"/>
    </location>
</feature>
<dbReference type="InterPro" id="IPR018247">
    <property type="entry name" value="EF_Hand_1_Ca_BS"/>
</dbReference>
<feature type="domain" description="EF-hand" evidence="3">
    <location>
        <begin position="394"/>
        <end position="429"/>
    </location>
</feature>
<keyword evidence="2" id="KW-0472">Membrane</keyword>
<feature type="transmembrane region" description="Helical" evidence="2">
    <location>
        <begin position="104"/>
        <end position="127"/>
    </location>
</feature>
<feature type="transmembrane region" description="Helical" evidence="2">
    <location>
        <begin position="139"/>
        <end position="164"/>
    </location>
</feature>
<evidence type="ECO:0000256" key="1">
    <source>
        <dbReference type="SAM" id="MobiDB-lite"/>
    </source>
</evidence>
<dbReference type="OrthoDB" id="544685at2759"/>
<dbReference type="PROSITE" id="PS50222">
    <property type="entry name" value="EF_HAND_2"/>
    <property type="match status" value="1"/>
</dbReference>
<sequence length="932" mass="102956">MPTPPRDVTIDIPLTKVQSATGARKPTSTLSPVYSNPQKPPEYEDAFDEKQNTSAFQAPSSGHGGRRRKREAQGMSSKATEDGSLTWMGKIYSRIYNFSIVTRYLFYVVPVAALIAVPLVLGAAVFPDARVGNMTLLHFSLWLMIAWCSLWISKLIAQFLPFLFQFLCGVVSPGTRKYSAILANLEIPLSLVGWAVASLVSFLILGRGAGNWGDRMARILWACLASTIVLLAEKLVIQLIQISYHRKSFDEKIRTSKHEIYLVTLLYDASRSLFPPYCSEFAEEDYAISDTYELVSGRSSRGAHKRSGSNTPAKLLQNVGRVKDNITSAFGQVAQEITGKKTVFNPNAAHSVVIQALEKKHSTEALARRLWLSFVLEGREALYPDDIAEVLGPDRAAEAEEAFIALDADGNGDISLDEMILRLGEMGRARHAITNSMHDVDQAIHVLDNLLMTVVFVAVVLIFVAWNVDNFTASLATTGTALLSLSFVFAASAQEVLGSCIFLFVKHPYDVGDRVDVAEERYVVERISLLYTIFKRLKDHKRTQVPHIVLNSLWIDNVSRSKAMREQLNMYVSFDTSLEDIALLKQEMEAFVRDKDNSRDFQQEVEVEVTGIAEMNKLELKIEILHKSNWSNETVRAARRSKFMCALVLALRKVPIYAPGGGGAALGDKANPSYSVNISDSEARENAEDFDDKKDKSRLFPLKSKNKPSDDGNTGFSSSHDLTKVASDGASQKENAVLQGLNKRNAASDSARDQDQREADIEEVKTMLRRESTTGRRRRSNSMLSPTSAMRYGGHQTIPTIPDASPMEPANPAQAPRVSYFEDTSYAPPPPAKNSPYVQQPPAMAQAYPSTSQVGRHDSATLPNSPCLNPKHEAPSGGIHGTAFPGTPSRSQRPYELPSHTRERSNTGSPTNSRKPVPGISDMREQLLQSPK</sequence>
<keyword evidence="2" id="KW-0812">Transmembrane</keyword>
<organism evidence="4 5">
    <name type="scientific">Cyphellophora attinorum</name>
    <dbReference type="NCBI Taxonomy" id="1664694"/>
    <lineage>
        <taxon>Eukaryota</taxon>
        <taxon>Fungi</taxon>
        <taxon>Dikarya</taxon>
        <taxon>Ascomycota</taxon>
        <taxon>Pezizomycotina</taxon>
        <taxon>Eurotiomycetes</taxon>
        <taxon>Chaetothyriomycetidae</taxon>
        <taxon>Chaetothyriales</taxon>
        <taxon>Cyphellophoraceae</taxon>
        <taxon>Cyphellophora</taxon>
    </lineage>
</organism>
<dbReference type="EMBL" id="LFJN01000005">
    <property type="protein sequence ID" value="KPI43574.1"/>
    <property type="molecule type" value="Genomic_DNA"/>
</dbReference>
<dbReference type="GO" id="GO:0016020">
    <property type="term" value="C:membrane"/>
    <property type="evidence" value="ECO:0007669"/>
    <property type="project" value="InterPro"/>
</dbReference>
<dbReference type="Pfam" id="PF00924">
    <property type="entry name" value="MS_channel_2nd"/>
    <property type="match status" value="1"/>
</dbReference>
<dbReference type="PANTHER" id="PTHR31323:SF14">
    <property type="entry name" value="MECHANOSENSITIVE ION CHANNEL PROTEIN MSY2"/>
    <property type="match status" value="1"/>
</dbReference>
<feature type="transmembrane region" description="Helical" evidence="2">
    <location>
        <begin position="446"/>
        <end position="468"/>
    </location>
</feature>
<feature type="compositionally biased region" description="Basic and acidic residues" evidence="1">
    <location>
        <begin position="750"/>
        <end position="774"/>
    </location>
</feature>
<evidence type="ECO:0000256" key="2">
    <source>
        <dbReference type="SAM" id="Phobius"/>
    </source>
</evidence>
<dbReference type="SUPFAM" id="SSF50182">
    <property type="entry name" value="Sm-like ribonucleoproteins"/>
    <property type="match status" value="1"/>
</dbReference>
<dbReference type="VEuPathDB" id="FungiDB:AB675_7142"/>
<dbReference type="RefSeq" id="XP_018003537.1">
    <property type="nucleotide sequence ID" value="XM_018147489.1"/>
</dbReference>
<comment type="caution">
    <text evidence="4">The sequence shown here is derived from an EMBL/GenBank/DDBJ whole genome shotgun (WGS) entry which is preliminary data.</text>
</comment>
<feature type="region of interest" description="Disordered" evidence="1">
    <location>
        <begin position="1"/>
        <end position="77"/>
    </location>
</feature>
<dbReference type="GO" id="GO:0006874">
    <property type="term" value="P:intracellular calcium ion homeostasis"/>
    <property type="evidence" value="ECO:0007669"/>
    <property type="project" value="TreeGrafter"/>
</dbReference>
<feature type="transmembrane region" description="Helical" evidence="2">
    <location>
        <begin position="480"/>
        <end position="505"/>
    </location>
</feature>